<dbReference type="Proteomes" id="UP000014227">
    <property type="component" value="Chromosome I"/>
</dbReference>
<dbReference type="EMBL" id="HF951689">
    <property type="protein sequence ID" value="CCW36152.1"/>
    <property type="molecule type" value="Genomic_DNA"/>
</dbReference>
<organism evidence="1 2">
    <name type="scientific">Chthonomonas calidirosea (strain DSM 23976 / ICMP 18418 / T49)</name>
    <dbReference type="NCBI Taxonomy" id="1303518"/>
    <lineage>
        <taxon>Bacteria</taxon>
        <taxon>Bacillati</taxon>
        <taxon>Armatimonadota</taxon>
        <taxon>Chthonomonadia</taxon>
        <taxon>Chthonomonadales</taxon>
        <taxon>Chthonomonadaceae</taxon>
        <taxon>Chthonomonas</taxon>
    </lineage>
</organism>
<dbReference type="AlphaFoldDB" id="S0EXF0"/>
<dbReference type="HOGENOM" id="CLU_2583367_0_0_0"/>
<evidence type="ECO:0000313" key="1">
    <source>
        <dbReference type="EMBL" id="CCW36152.1"/>
    </source>
</evidence>
<evidence type="ECO:0000313" key="2">
    <source>
        <dbReference type="Proteomes" id="UP000014227"/>
    </source>
</evidence>
<dbReference type="PATRIC" id="fig|1303518.3.peg.2439"/>
<protein>
    <submittedName>
        <fullName evidence="1">Uncharacterized protein</fullName>
    </submittedName>
</protein>
<dbReference type="RefSeq" id="WP_016483671.1">
    <property type="nucleotide sequence ID" value="NC_021487.1"/>
</dbReference>
<gene>
    <name evidence="1" type="ORF">CCALI_02348</name>
</gene>
<accession>S0EXF0</accession>
<dbReference type="OrthoDB" id="9804454at2"/>
<dbReference type="InParanoid" id="S0EXF0"/>
<dbReference type="KEGG" id="ccz:CCALI_02348"/>
<sequence>MKHWIIETYAGQSVLIHYCRYAENDIGKEALRQDIGGGYVRCDLCGEKFLPPTQPHHPRLILKLQPLLEDSIAEEEVTSC</sequence>
<proteinExistence type="predicted"/>
<reference evidence="2" key="1">
    <citation type="submission" date="2013-03" db="EMBL/GenBank/DDBJ databases">
        <title>Genome sequence of Chthonomonas calidirosea, the first sequenced genome from the Armatimonadetes phylum (formally candidate division OP10).</title>
        <authorList>
            <person name="Lee K.C.Y."/>
            <person name="Morgan X.C."/>
            <person name="Dunfield P.F."/>
            <person name="Tamas I."/>
            <person name="Houghton K.M."/>
            <person name="Vyssotski M."/>
            <person name="Ryan J.L.J."/>
            <person name="Lagutin K."/>
            <person name="McDonald I.R."/>
            <person name="Stott M.B."/>
        </authorList>
    </citation>
    <scope>NUCLEOTIDE SEQUENCE [LARGE SCALE GENOMIC DNA]</scope>
    <source>
        <strain evidence="2">DSM 23976 / ICMP 18418 / T49</strain>
    </source>
</reference>
<name>S0EXF0_CHTCT</name>
<keyword evidence="2" id="KW-1185">Reference proteome</keyword>